<feature type="transmembrane region" description="Helical" evidence="6">
    <location>
        <begin position="245"/>
        <end position="264"/>
    </location>
</feature>
<feature type="transmembrane region" description="Helical" evidence="6">
    <location>
        <begin position="490"/>
        <end position="511"/>
    </location>
</feature>
<evidence type="ECO:0000313" key="8">
    <source>
        <dbReference type="EMBL" id="KAF6240648.1"/>
    </source>
</evidence>
<evidence type="ECO:0000313" key="9">
    <source>
        <dbReference type="Proteomes" id="UP000578531"/>
    </source>
</evidence>
<dbReference type="PROSITE" id="PS50850">
    <property type="entry name" value="MFS"/>
    <property type="match status" value="1"/>
</dbReference>
<evidence type="ECO:0000256" key="5">
    <source>
        <dbReference type="SAM" id="MobiDB-lite"/>
    </source>
</evidence>
<keyword evidence="2 6" id="KW-0812">Transmembrane</keyword>
<evidence type="ECO:0000256" key="1">
    <source>
        <dbReference type="ARBA" id="ARBA00004141"/>
    </source>
</evidence>
<feature type="transmembrane region" description="Helical" evidence="6">
    <location>
        <begin position="157"/>
        <end position="174"/>
    </location>
</feature>
<reference evidence="8 9" key="1">
    <citation type="journal article" date="2020" name="Genomics">
        <title>Complete, high-quality genomes from long-read metagenomic sequencing of two wolf lichen thalli reveals enigmatic genome architecture.</title>
        <authorList>
            <person name="McKenzie S.K."/>
            <person name="Walston R.F."/>
            <person name="Allen J.L."/>
        </authorList>
    </citation>
    <scope>NUCLEOTIDE SEQUENCE [LARGE SCALE GENOMIC DNA]</scope>
    <source>
        <strain evidence="8">WasteWater2</strain>
    </source>
</reference>
<feature type="compositionally biased region" description="Basic residues" evidence="5">
    <location>
        <begin position="680"/>
        <end position="693"/>
    </location>
</feature>
<dbReference type="Proteomes" id="UP000578531">
    <property type="component" value="Unassembled WGS sequence"/>
</dbReference>
<sequence>MAEPIGPEVYLAIATSMQNAVDNHRDKKRAEQNNKLAIISADSSKASLTLPADESLSCSGLKVGNDGYVQWAMDSPAHPRNWSRDRKAYDLGLILFLEFSMSAVSAGGTPASFYGSGVLGHGREVGLVGFTTMYLLGQALGALLLSPYADKFGRRTLYIASAFLYSVFCLPVAATSNVAGVFVGRFVTGVISAIPAITTRRSIEDLFGTEGRMWAFFSWALATNLGLVLGPIYTSYVAVSLNWRWPFYLATIIVVVTGMLMYFIRESHTSRLLERKVAAIQSHRADLILRTAPVTPQPSIFQPVIFFFTKPIIFLSSVANAFSTALLYLFAIAFPLIYAHYAWSRQKTTLIFLFIALGLFFSTLTRFHDRHASRQHRLTQRRLAPEKGLLGLAIGAPVLAVALWWFAWTIPGVHVKVVAWPASAISLILLGYGVNEHSTVLPRYILESHTKSENDAASAFAALLAARALLGAVFPLFTQHMFDTLGANPAASILAAIATASCLLPVVLAMFGAKLRGSGTSGGTDDDDDDRDSRREVRVEKVVKSRKTVRWGDEAGSGIDDDDDDGSEAKSEDSTEGGSTGSSEMARTETGGGGDGADISEMSRAVTETKVARRDLANPDVSEVETKNEDKDEDGVSQISRVETRKSGSEIESGGSESARVARVDTKGSSAGGGADGEKKKKKKKEKRRRKERTRVDGGDDGAAGFLGMDLERLAVFPYF</sequence>
<feature type="transmembrane region" description="Helical" evidence="6">
    <location>
        <begin position="88"/>
        <end position="107"/>
    </location>
</feature>
<feature type="compositionally biased region" description="Basic and acidic residues" evidence="5">
    <location>
        <begin position="531"/>
        <end position="543"/>
    </location>
</feature>
<feature type="transmembrane region" description="Helical" evidence="6">
    <location>
        <begin position="350"/>
        <end position="367"/>
    </location>
</feature>
<dbReference type="InterPro" id="IPR020846">
    <property type="entry name" value="MFS_dom"/>
</dbReference>
<dbReference type="GO" id="GO:0022857">
    <property type="term" value="F:transmembrane transporter activity"/>
    <property type="evidence" value="ECO:0007669"/>
    <property type="project" value="InterPro"/>
</dbReference>
<evidence type="ECO:0000256" key="4">
    <source>
        <dbReference type="ARBA" id="ARBA00023136"/>
    </source>
</evidence>
<name>A0A8H6G4Y3_9LECA</name>
<dbReference type="EMBL" id="JACCJC010000003">
    <property type="protein sequence ID" value="KAF6240648.1"/>
    <property type="molecule type" value="Genomic_DNA"/>
</dbReference>
<evidence type="ECO:0000259" key="7">
    <source>
        <dbReference type="PROSITE" id="PS50850"/>
    </source>
</evidence>
<feature type="transmembrane region" description="Helical" evidence="6">
    <location>
        <begin position="388"/>
        <end position="406"/>
    </location>
</feature>
<accession>A0A8H6G4Y3</accession>
<evidence type="ECO:0000256" key="6">
    <source>
        <dbReference type="SAM" id="Phobius"/>
    </source>
</evidence>
<evidence type="ECO:0000256" key="3">
    <source>
        <dbReference type="ARBA" id="ARBA00022989"/>
    </source>
</evidence>
<feature type="transmembrane region" description="Helical" evidence="6">
    <location>
        <begin position="418"/>
        <end position="435"/>
    </location>
</feature>
<dbReference type="AlphaFoldDB" id="A0A8H6G4Y3"/>
<dbReference type="GO" id="GO:0016020">
    <property type="term" value="C:membrane"/>
    <property type="evidence" value="ECO:0007669"/>
    <property type="project" value="UniProtKB-SubCell"/>
</dbReference>
<protein>
    <recommendedName>
        <fullName evidence="7">Major facilitator superfamily (MFS) profile domain-containing protein</fullName>
    </recommendedName>
</protein>
<keyword evidence="4 6" id="KW-0472">Membrane</keyword>
<feature type="transmembrane region" description="Helical" evidence="6">
    <location>
        <begin position="127"/>
        <end position="145"/>
    </location>
</feature>
<dbReference type="GeneID" id="59282994"/>
<organism evidence="8 9">
    <name type="scientific">Letharia columbiana</name>
    <dbReference type="NCBI Taxonomy" id="112416"/>
    <lineage>
        <taxon>Eukaryota</taxon>
        <taxon>Fungi</taxon>
        <taxon>Dikarya</taxon>
        <taxon>Ascomycota</taxon>
        <taxon>Pezizomycotina</taxon>
        <taxon>Lecanoromycetes</taxon>
        <taxon>OSLEUM clade</taxon>
        <taxon>Lecanoromycetidae</taxon>
        <taxon>Lecanorales</taxon>
        <taxon>Lecanorineae</taxon>
        <taxon>Parmeliaceae</taxon>
        <taxon>Letharia</taxon>
    </lineage>
</organism>
<feature type="transmembrane region" description="Helical" evidence="6">
    <location>
        <begin position="180"/>
        <end position="199"/>
    </location>
</feature>
<feature type="domain" description="Major facilitator superfamily (MFS) profile" evidence="7">
    <location>
        <begin position="84"/>
        <end position="516"/>
    </location>
</feature>
<dbReference type="PANTHER" id="PTHR23502">
    <property type="entry name" value="MAJOR FACILITATOR SUPERFAMILY"/>
    <property type="match status" value="1"/>
</dbReference>
<dbReference type="PROSITE" id="PS00216">
    <property type="entry name" value="SUGAR_TRANSPORT_1"/>
    <property type="match status" value="1"/>
</dbReference>
<dbReference type="SUPFAM" id="SSF103473">
    <property type="entry name" value="MFS general substrate transporter"/>
    <property type="match status" value="1"/>
</dbReference>
<dbReference type="OrthoDB" id="5410178at2759"/>
<comment type="subcellular location">
    <subcellularLocation>
        <location evidence="1">Membrane</location>
        <topology evidence="1">Multi-pass membrane protein</topology>
    </subcellularLocation>
</comment>
<keyword evidence="9" id="KW-1185">Reference proteome</keyword>
<evidence type="ECO:0000256" key="2">
    <source>
        <dbReference type="ARBA" id="ARBA00022692"/>
    </source>
</evidence>
<proteinExistence type="predicted"/>
<feature type="transmembrane region" description="Helical" evidence="6">
    <location>
        <begin position="211"/>
        <end position="233"/>
    </location>
</feature>
<dbReference type="GO" id="GO:0140115">
    <property type="term" value="P:export across plasma membrane"/>
    <property type="evidence" value="ECO:0007669"/>
    <property type="project" value="UniProtKB-ARBA"/>
</dbReference>
<feature type="transmembrane region" description="Helical" evidence="6">
    <location>
        <begin position="312"/>
        <end position="338"/>
    </location>
</feature>
<dbReference type="GO" id="GO:0042908">
    <property type="term" value="P:xenobiotic transport"/>
    <property type="evidence" value="ECO:0007669"/>
    <property type="project" value="UniProtKB-ARBA"/>
</dbReference>
<dbReference type="Gene3D" id="1.20.1250.20">
    <property type="entry name" value="MFS general substrate transporter like domains"/>
    <property type="match status" value="1"/>
</dbReference>
<dbReference type="InterPro" id="IPR005829">
    <property type="entry name" value="Sugar_transporter_CS"/>
</dbReference>
<dbReference type="Pfam" id="PF07690">
    <property type="entry name" value="MFS_1"/>
    <property type="match status" value="1"/>
</dbReference>
<comment type="caution">
    <text evidence="8">The sequence shown here is derived from an EMBL/GenBank/DDBJ whole genome shotgun (WGS) entry which is preliminary data.</text>
</comment>
<dbReference type="PANTHER" id="PTHR23502:SF157">
    <property type="entry name" value="MAJOR FACILITATOR SUPERFAMILY (MFS) PROFILE DOMAIN-CONTAINING PROTEIN-RELATED"/>
    <property type="match status" value="1"/>
</dbReference>
<feature type="region of interest" description="Disordered" evidence="5">
    <location>
        <begin position="518"/>
        <end position="705"/>
    </location>
</feature>
<dbReference type="RefSeq" id="XP_037169907.1">
    <property type="nucleotide sequence ID" value="XM_037303260.1"/>
</dbReference>
<dbReference type="InterPro" id="IPR036259">
    <property type="entry name" value="MFS_trans_sf"/>
</dbReference>
<keyword evidence="3 6" id="KW-1133">Transmembrane helix</keyword>
<dbReference type="InterPro" id="IPR011701">
    <property type="entry name" value="MFS"/>
</dbReference>
<gene>
    <name evidence="8" type="ORF">HO173_001320</name>
</gene>
<feature type="transmembrane region" description="Helical" evidence="6">
    <location>
        <begin position="456"/>
        <end position="478"/>
    </location>
</feature>